<gene>
    <name evidence="8" type="ORF">UFOPK2656_01049</name>
    <name evidence="9" type="ORF">UFOPK3099_02383</name>
    <name evidence="10" type="ORF">UFOPK3267_02529</name>
    <name evidence="11" type="ORF">UFOPK3651_01575</name>
    <name evidence="12" type="ORF">UFOPK3931_02529</name>
    <name evidence="7" type="ORF">UFOPK4189_01438</name>
</gene>
<evidence type="ECO:0000256" key="2">
    <source>
        <dbReference type="ARBA" id="ARBA00022475"/>
    </source>
</evidence>
<keyword evidence="4" id="KW-0808">Transferase</keyword>
<dbReference type="GO" id="GO:1901137">
    <property type="term" value="P:carbohydrate derivative biosynthetic process"/>
    <property type="evidence" value="ECO:0007669"/>
    <property type="project" value="UniProtKB-ARBA"/>
</dbReference>
<evidence type="ECO:0000313" key="10">
    <source>
        <dbReference type="EMBL" id="CAB4853005.1"/>
    </source>
</evidence>
<dbReference type="EMBL" id="CAFBOL010000089">
    <property type="protein sequence ID" value="CAB5006024.1"/>
    <property type="molecule type" value="Genomic_DNA"/>
</dbReference>
<keyword evidence="5" id="KW-0472">Membrane</keyword>
<keyword evidence="2" id="KW-1003">Cell membrane</keyword>
<evidence type="ECO:0000313" key="9">
    <source>
        <dbReference type="EMBL" id="CAB4833645.1"/>
    </source>
</evidence>
<dbReference type="EMBL" id="CAEZYF010000005">
    <property type="protein sequence ID" value="CAB4717122.1"/>
    <property type="molecule type" value="Genomic_DNA"/>
</dbReference>
<dbReference type="EMBL" id="CAFAAV010000231">
    <property type="protein sequence ID" value="CAB4833645.1"/>
    <property type="molecule type" value="Genomic_DNA"/>
</dbReference>
<dbReference type="AlphaFoldDB" id="A0A6J7AL89"/>
<evidence type="ECO:0000313" key="7">
    <source>
        <dbReference type="EMBL" id="CAB4363663.1"/>
    </source>
</evidence>
<comment type="subcellular location">
    <subcellularLocation>
        <location evidence="1">Cell inner membrane</location>
    </subcellularLocation>
</comment>
<evidence type="ECO:0000313" key="8">
    <source>
        <dbReference type="EMBL" id="CAB4717122.1"/>
    </source>
</evidence>
<dbReference type="GO" id="GO:0005886">
    <property type="term" value="C:plasma membrane"/>
    <property type="evidence" value="ECO:0007669"/>
    <property type="project" value="UniProtKB-SubCell"/>
</dbReference>
<evidence type="ECO:0000256" key="5">
    <source>
        <dbReference type="ARBA" id="ARBA00023136"/>
    </source>
</evidence>
<evidence type="ECO:0000256" key="1">
    <source>
        <dbReference type="ARBA" id="ARBA00004533"/>
    </source>
</evidence>
<dbReference type="PANTHER" id="PTHR30606:SF10">
    <property type="entry name" value="PHOSPHATIDYLINOSITOL MANNOSIDE ACYLTRANSFERASE"/>
    <property type="match status" value="1"/>
</dbReference>
<dbReference type="GO" id="GO:0008610">
    <property type="term" value="P:lipid biosynthetic process"/>
    <property type="evidence" value="ECO:0007669"/>
    <property type="project" value="UniProtKB-ARBA"/>
</dbReference>
<name>A0A6J7AL89_9ZZZZ</name>
<proteinExistence type="predicted"/>
<dbReference type="EMBL" id="CAFBIY010000185">
    <property type="protein sequence ID" value="CAB4853005.1"/>
    <property type="molecule type" value="Genomic_DNA"/>
</dbReference>
<reference evidence="9" key="1">
    <citation type="submission" date="2020-05" db="EMBL/GenBank/DDBJ databases">
        <authorList>
            <person name="Chiriac C."/>
            <person name="Salcher M."/>
            <person name="Ghai R."/>
            <person name="Kavagutti S V."/>
        </authorList>
    </citation>
    <scope>NUCLEOTIDE SEQUENCE</scope>
</reference>
<dbReference type="NCBIfam" id="NF005919">
    <property type="entry name" value="PRK07920.1"/>
    <property type="match status" value="1"/>
</dbReference>
<dbReference type="Pfam" id="PF03279">
    <property type="entry name" value="Lip_A_acyltrans"/>
    <property type="match status" value="1"/>
</dbReference>
<evidence type="ECO:0000256" key="4">
    <source>
        <dbReference type="ARBA" id="ARBA00022679"/>
    </source>
</evidence>
<evidence type="ECO:0000256" key="6">
    <source>
        <dbReference type="ARBA" id="ARBA00023315"/>
    </source>
</evidence>
<sequence>MTEPGERSARSRFNDAAIVGTYKFGALAAKLIPGPIASATATGLGIGSNLTSPAKRAMIERHLQRVNPNLRGASLRVAAQQAFDSYARYYVESFRLPSLSKKVVNKTMSVENFHHITDALALGKGCIFALPHLGGWEWAGRWMTDQGYPMTVVVEALQPPELFEWFADLRKELGMTVIPTGQGAGAAVMAALKKNEIVCLLSDRDIDRSGVEVEFFGERTTLPAGPATLGIRLGTPVLPVGCYFTPQYNGHYAIVRPPLSMERRGGLRADVQRVTQNLAHELEFLIRRAPEQWHMFQPNWPSDPGY</sequence>
<dbReference type="PANTHER" id="PTHR30606">
    <property type="entry name" value="LIPID A BIOSYNTHESIS LAUROYL ACYLTRANSFERASE"/>
    <property type="match status" value="1"/>
</dbReference>
<dbReference type="InterPro" id="IPR004960">
    <property type="entry name" value="LipA_acyltrans"/>
</dbReference>
<keyword evidence="3" id="KW-0997">Cell inner membrane</keyword>
<organism evidence="9">
    <name type="scientific">freshwater metagenome</name>
    <dbReference type="NCBI Taxonomy" id="449393"/>
    <lineage>
        <taxon>unclassified sequences</taxon>
        <taxon>metagenomes</taxon>
        <taxon>ecological metagenomes</taxon>
    </lineage>
</organism>
<dbReference type="EMBL" id="CAESGF010000007">
    <property type="protein sequence ID" value="CAB4363663.1"/>
    <property type="molecule type" value="Genomic_DNA"/>
</dbReference>
<evidence type="ECO:0000313" key="11">
    <source>
        <dbReference type="EMBL" id="CAB4932443.1"/>
    </source>
</evidence>
<dbReference type="GO" id="GO:0016746">
    <property type="term" value="F:acyltransferase activity"/>
    <property type="evidence" value="ECO:0007669"/>
    <property type="project" value="UniProtKB-KW"/>
</dbReference>
<evidence type="ECO:0000313" key="12">
    <source>
        <dbReference type="EMBL" id="CAB5006024.1"/>
    </source>
</evidence>
<evidence type="ECO:0000256" key="3">
    <source>
        <dbReference type="ARBA" id="ARBA00022519"/>
    </source>
</evidence>
<dbReference type="EMBL" id="CAFBMT010000007">
    <property type="protein sequence ID" value="CAB4932443.1"/>
    <property type="molecule type" value="Genomic_DNA"/>
</dbReference>
<protein>
    <submittedName>
        <fullName evidence="9">Unannotated protein</fullName>
    </submittedName>
</protein>
<dbReference type="CDD" id="cd07984">
    <property type="entry name" value="LPLAT_LABLAT-like"/>
    <property type="match status" value="1"/>
</dbReference>
<keyword evidence="6" id="KW-0012">Acyltransferase</keyword>
<accession>A0A6J7AL89</accession>